<comment type="caution">
    <text evidence="1">The sequence shown here is derived from an EMBL/GenBank/DDBJ whole genome shotgun (WGS) entry which is preliminary data.</text>
</comment>
<organism evidence="1 2">
    <name type="scientific">Hygrophoropsis aurantiaca</name>
    <dbReference type="NCBI Taxonomy" id="72124"/>
    <lineage>
        <taxon>Eukaryota</taxon>
        <taxon>Fungi</taxon>
        <taxon>Dikarya</taxon>
        <taxon>Basidiomycota</taxon>
        <taxon>Agaricomycotina</taxon>
        <taxon>Agaricomycetes</taxon>
        <taxon>Agaricomycetidae</taxon>
        <taxon>Boletales</taxon>
        <taxon>Coniophorineae</taxon>
        <taxon>Hygrophoropsidaceae</taxon>
        <taxon>Hygrophoropsis</taxon>
    </lineage>
</organism>
<evidence type="ECO:0000313" key="2">
    <source>
        <dbReference type="Proteomes" id="UP000790377"/>
    </source>
</evidence>
<accession>A0ACB7ZV81</accession>
<evidence type="ECO:0000313" key="1">
    <source>
        <dbReference type="EMBL" id="KAH7904769.1"/>
    </source>
</evidence>
<reference evidence="1" key="1">
    <citation type="journal article" date="2021" name="New Phytol.">
        <title>Evolutionary innovations through gain and loss of genes in the ectomycorrhizal Boletales.</title>
        <authorList>
            <person name="Wu G."/>
            <person name="Miyauchi S."/>
            <person name="Morin E."/>
            <person name="Kuo A."/>
            <person name="Drula E."/>
            <person name="Varga T."/>
            <person name="Kohler A."/>
            <person name="Feng B."/>
            <person name="Cao Y."/>
            <person name="Lipzen A."/>
            <person name="Daum C."/>
            <person name="Hundley H."/>
            <person name="Pangilinan J."/>
            <person name="Johnson J."/>
            <person name="Barry K."/>
            <person name="LaButti K."/>
            <person name="Ng V."/>
            <person name="Ahrendt S."/>
            <person name="Min B."/>
            <person name="Choi I.G."/>
            <person name="Park H."/>
            <person name="Plett J.M."/>
            <person name="Magnuson J."/>
            <person name="Spatafora J.W."/>
            <person name="Nagy L.G."/>
            <person name="Henrissat B."/>
            <person name="Grigoriev I.V."/>
            <person name="Yang Z.L."/>
            <person name="Xu J."/>
            <person name="Martin F.M."/>
        </authorList>
    </citation>
    <scope>NUCLEOTIDE SEQUENCE</scope>
    <source>
        <strain evidence="1">ATCC 28755</strain>
    </source>
</reference>
<dbReference type="Proteomes" id="UP000790377">
    <property type="component" value="Unassembled WGS sequence"/>
</dbReference>
<protein>
    <submittedName>
        <fullName evidence="1">Uncharacterized protein</fullName>
    </submittedName>
</protein>
<gene>
    <name evidence="1" type="ORF">BJ138DRAFT_865369</name>
</gene>
<keyword evidence="2" id="KW-1185">Reference proteome</keyword>
<proteinExistence type="predicted"/>
<sequence length="124" mass="14002">MGIKYLAHTYLSHISSFLVLLRSSALAVLQLHDVMRSSEPNPRISFSGVSCIRISVGFASSRRFSSQLASFSDSGSVCFSSLTSFFRRFLFHCFHSVSMTRVSPQTDDSDFIIYIYPNARCRVR</sequence>
<dbReference type="EMBL" id="MU268367">
    <property type="protein sequence ID" value="KAH7904769.1"/>
    <property type="molecule type" value="Genomic_DNA"/>
</dbReference>
<name>A0ACB7ZV81_9AGAM</name>